<keyword evidence="2" id="KW-1185">Reference proteome</keyword>
<name>A0ABS5UUR5_9BIFI</name>
<comment type="caution">
    <text evidence="1">The sequence shown here is derived from an EMBL/GenBank/DDBJ whole genome shotgun (WGS) entry which is preliminary data.</text>
</comment>
<gene>
    <name evidence="1" type="ORF">JS530_04370</name>
</gene>
<dbReference type="Proteomes" id="UP000711736">
    <property type="component" value="Unassembled WGS sequence"/>
</dbReference>
<accession>A0ABS5UUR5</accession>
<evidence type="ECO:0000313" key="2">
    <source>
        <dbReference type="Proteomes" id="UP000711736"/>
    </source>
</evidence>
<proteinExistence type="predicted"/>
<reference evidence="1 2" key="1">
    <citation type="journal article" date="2021" name="Environ. Microbiol.">
        <title>Genetic insights into the dark matter of the mammalian gut microbiota through targeted genome reconstruction.</title>
        <authorList>
            <person name="Lugli G.A."/>
            <person name="Alessandri G."/>
            <person name="Milani C."/>
            <person name="Viappiani A."/>
            <person name="Fontana F."/>
            <person name="Tarracchini C."/>
            <person name="Mancabelli L."/>
            <person name="Argentini C."/>
            <person name="Ruiz L."/>
            <person name="Margolles A."/>
            <person name="van Sinderen D."/>
            <person name="Turroni F."/>
            <person name="Ventura M."/>
        </authorList>
    </citation>
    <scope>NUCLEOTIDE SEQUENCE [LARGE SCALE GENOMIC DNA]</scope>
    <source>
        <strain evidence="1 2">LC6</strain>
    </source>
</reference>
<dbReference type="EMBL" id="JAFEJU010000002">
    <property type="protein sequence ID" value="MBT1174745.1"/>
    <property type="molecule type" value="Genomic_DNA"/>
</dbReference>
<organism evidence="1 2">
    <name type="scientific">Bifidobacterium colobi</name>
    <dbReference type="NCBI Taxonomy" id="2809026"/>
    <lineage>
        <taxon>Bacteria</taxon>
        <taxon>Bacillati</taxon>
        <taxon>Actinomycetota</taxon>
        <taxon>Actinomycetes</taxon>
        <taxon>Bifidobacteriales</taxon>
        <taxon>Bifidobacteriaceae</taxon>
        <taxon>Bifidobacterium</taxon>
    </lineage>
</organism>
<protein>
    <submittedName>
        <fullName evidence="1">Uncharacterized protein</fullName>
    </submittedName>
</protein>
<sequence>MSAAGGLVATSTHTADGYRQGVVATSTHTADGCRQTGLCHFRSSPAYDGVTFGRQSDEQVSGSTGTTAGYLLATMAT</sequence>
<evidence type="ECO:0000313" key="1">
    <source>
        <dbReference type="EMBL" id="MBT1174745.1"/>
    </source>
</evidence>